<evidence type="ECO:0000313" key="4">
    <source>
        <dbReference type="Proteomes" id="UP000008370"/>
    </source>
</evidence>
<dbReference type="RefSeq" id="XP_007393148.1">
    <property type="nucleotide sequence ID" value="XM_007393086.1"/>
</dbReference>
<feature type="compositionally biased region" description="Basic and acidic residues" evidence="1">
    <location>
        <begin position="160"/>
        <end position="174"/>
    </location>
</feature>
<evidence type="ECO:0000256" key="1">
    <source>
        <dbReference type="SAM" id="MobiDB-lite"/>
    </source>
</evidence>
<dbReference type="KEGG" id="pco:PHACADRAFT_158844"/>
<dbReference type="Pfam" id="PF00472">
    <property type="entry name" value="RF-1"/>
    <property type="match status" value="1"/>
</dbReference>
<dbReference type="OrthoDB" id="270639at2759"/>
<dbReference type="PANTHER" id="PTHR11075:SF54">
    <property type="entry name" value="LARGE RIBOSOMAL SUBUNIT PROTEIN ML62"/>
    <property type="match status" value="1"/>
</dbReference>
<dbReference type="InterPro" id="IPR000352">
    <property type="entry name" value="Pep_chain_release_fac_I"/>
</dbReference>
<dbReference type="STRING" id="650164.K5WFI2"/>
<protein>
    <recommendedName>
        <fullName evidence="2">Prokaryotic-type class I peptide chain release factors domain-containing protein</fullName>
    </recommendedName>
</protein>
<evidence type="ECO:0000259" key="2">
    <source>
        <dbReference type="Pfam" id="PF00472"/>
    </source>
</evidence>
<proteinExistence type="predicted"/>
<dbReference type="Gene3D" id="3.30.160.20">
    <property type="match status" value="1"/>
</dbReference>
<dbReference type="InterPro" id="IPR052104">
    <property type="entry name" value="Mito_Release_Factor_mL62"/>
</dbReference>
<organism evidence="3 4">
    <name type="scientific">Phanerochaete carnosa (strain HHB-10118-sp)</name>
    <name type="common">White-rot fungus</name>
    <name type="synonym">Peniophora carnosa</name>
    <dbReference type="NCBI Taxonomy" id="650164"/>
    <lineage>
        <taxon>Eukaryota</taxon>
        <taxon>Fungi</taxon>
        <taxon>Dikarya</taxon>
        <taxon>Basidiomycota</taxon>
        <taxon>Agaricomycotina</taxon>
        <taxon>Agaricomycetes</taxon>
        <taxon>Polyporales</taxon>
        <taxon>Phanerochaetaceae</taxon>
        <taxon>Phanerochaete</taxon>
    </lineage>
</organism>
<dbReference type="SUPFAM" id="SSF110916">
    <property type="entry name" value="Peptidyl-tRNA hydrolase domain-like"/>
    <property type="match status" value="1"/>
</dbReference>
<dbReference type="HOGENOM" id="CLU_089470_0_1_1"/>
<reference evidence="3 4" key="1">
    <citation type="journal article" date="2012" name="BMC Genomics">
        <title>Comparative genomics of the white-rot fungi, Phanerochaete carnosa and P. chrysosporium, to elucidate the genetic basis of the distinct wood types they colonize.</title>
        <authorList>
            <person name="Suzuki H."/>
            <person name="MacDonald J."/>
            <person name="Syed K."/>
            <person name="Salamov A."/>
            <person name="Hori C."/>
            <person name="Aerts A."/>
            <person name="Henrissat B."/>
            <person name="Wiebenga A."/>
            <person name="vanKuyk P.A."/>
            <person name="Barry K."/>
            <person name="Lindquist E."/>
            <person name="LaButti K."/>
            <person name="Lapidus A."/>
            <person name="Lucas S."/>
            <person name="Coutinho P."/>
            <person name="Gong Y."/>
            <person name="Samejima M."/>
            <person name="Mahadevan R."/>
            <person name="Abou-Zaid M."/>
            <person name="de Vries R.P."/>
            <person name="Igarashi K."/>
            <person name="Yadav J.S."/>
            <person name="Grigoriev I.V."/>
            <person name="Master E.R."/>
        </authorList>
    </citation>
    <scope>NUCLEOTIDE SEQUENCE [LARGE SCALE GENOMIC DNA]</scope>
    <source>
        <strain evidence="3 4">HHB-10118-sp</strain>
    </source>
</reference>
<dbReference type="InParanoid" id="K5WFI2"/>
<dbReference type="GO" id="GO:0005762">
    <property type="term" value="C:mitochondrial large ribosomal subunit"/>
    <property type="evidence" value="ECO:0007669"/>
    <property type="project" value="TreeGrafter"/>
</dbReference>
<dbReference type="EMBL" id="JH930470">
    <property type="protein sequence ID" value="EKM57804.1"/>
    <property type="molecule type" value="Genomic_DNA"/>
</dbReference>
<accession>K5WFI2</accession>
<dbReference type="GO" id="GO:0004045">
    <property type="term" value="F:peptidyl-tRNA hydrolase activity"/>
    <property type="evidence" value="ECO:0007669"/>
    <property type="project" value="TreeGrafter"/>
</dbReference>
<dbReference type="GO" id="GO:0016150">
    <property type="term" value="F:translation release factor activity, codon nonspecific"/>
    <property type="evidence" value="ECO:0007669"/>
    <property type="project" value="TreeGrafter"/>
</dbReference>
<dbReference type="AlphaFoldDB" id="K5WFI2"/>
<dbReference type="GO" id="GO:0070126">
    <property type="term" value="P:mitochondrial translational termination"/>
    <property type="evidence" value="ECO:0007669"/>
    <property type="project" value="TreeGrafter"/>
</dbReference>
<dbReference type="Proteomes" id="UP000008370">
    <property type="component" value="Unassembled WGS sequence"/>
</dbReference>
<evidence type="ECO:0000313" key="3">
    <source>
        <dbReference type="EMBL" id="EKM57804.1"/>
    </source>
</evidence>
<dbReference type="FunCoup" id="K5WFI2">
    <property type="interactions" value="100"/>
</dbReference>
<name>K5WFI2_PHACS</name>
<feature type="region of interest" description="Disordered" evidence="1">
    <location>
        <begin position="159"/>
        <end position="198"/>
    </location>
</feature>
<dbReference type="PANTHER" id="PTHR11075">
    <property type="entry name" value="PEPTIDE CHAIN RELEASE FACTOR"/>
    <property type="match status" value="1"/>
</dbReference>
<dbReference type="GeneID" id="18909116"/>
<keyword evidence="4" id="KW-1185">Reference proteome</keyword>
<sequence>MLAVSTAFKLVQTVLHTHGGIRLPYALAGSALPRPPDLKALESPEDNQRARTWIERFKTQSIARELVELTFSRSSGPGGQNVNKVNTKATLRCSLYEKWIPSWARDVLKKSSNYVSSSETLLVTSTVHRSQAQNVEECLSKLHALILSASSAALITEPSEEQKQRVRRFEAADKARRRQMKDKRSEVKRTRRGGSDWA</sequence>
<feature type="domain" description="Prokaryotic-type class I peptide chain release factors" evidence="2">
    <location>
        <begin position="61"/>
        <end position="191"/>
    </location>
</feature>
<gene>
    <name evidence="3" type="ORF">PHACADRAFT_158844</name>
</gene>